<comment type="caution">
    <text evidence="1">The sequence shown here is derived from an EMBL/GenBank/DDBJ whole genome shotgun (WGS) entry which is preliminary data.</text>
</comment>
<accession>A0AAD7CRS2</accession>
<feature type="non-terminal residue" evidence="1">
    <location>
        <position position="1"/>
    </location>
</feature>
<feature type="non-terminal residue" evidence="1">
    <location>
        <position position="164"/>
    </location>
</feature>
<organism evidence="1 2">
    <name type="scientific">Mycena rosella</name>
    <name type="common">Pink bonnet</name>
    <name type="synonym">Agaricus rosellus</name>
    <dbReference type="NCBI Taxonomy" id="1033263"/>
    <lineage>
        <taxon>Eukaryota</taxon>
        <taxon>Fungi</taxon>
        <taxon>Dikarya</taxon>
        <taxon>Basidiomycota</taxon>
        <taxon>Agaricomycotina</taxon>
        <taxon>Agaricomycetes</taxon>
        <taxon>Agaricomycetidae</taxon>
        <taxon>Agaricales</taxon>
        <taxon>Marasmiineae</taxon>
        <taxon>Mycenaceae</taxon>
        <taxon>Mycena</taxon>
    </lineage>
</organism>
<dbReference type="EMBL" id="JARKIE010000263">
    <property type="protein sequence ID" value="KAJ7660068.1"/>
    <property type="molecule type" value="Genomic_DNA"/>
</dbReference>
<evidence type="ECO:0000313" key="1">
    <source>
        <dbReference type="EMBL" id="KAJ7660068.1"/>
    </source>
</evidence>
<reference evidence="1" key="1">
    <citation type="submission" date="2023-03" db="EMBL/GenBank/DDBJ databases">
        <title>Massive genome expansion in bonnet fungi (Mycena s.s.) driven by repeated elements and novel gene families across ecological guilds.</title>
        <authorList>
            <consortium name="Lawrence Berkeley National Laboratory"/>
            <person name="Harder C.B."/>
            <person name="Miyauchi S."/>
            <person name="Viragh M."/>
            <person name="Kuo A."/>
            <person name="Thoen E."/>
            <person name="Andreopoulos B."/>
            <person name="Lu D."/>
            <person name="Skrede I."/>
            <person name="Drula E."/>
            <person name="Henrissat B."/>
            <person name="Morin E."/>
            <person name="Kohler A."/>
            <person name="Barry K."/>
            <person name="LaButti K."/>
            <person name="Morin E."/>
            <person name="Salamov A."/>
            <person name="Lipzen A."/>
            <person name="Mereny Z."/>
            <person name="Hegedus B."/>
            <person name="Baldrian P."/>
            <person name="Stursova M."/>
            <person name="Weitz H."/>
            <person name="Taylor A."/>
            <person name="Grigoriev I.V."/>
            <person name="Nagy L.G."/>
            <person name="Martin F."/>
            <person name="Kauserud H."/>
        </authorList>
    </citation>
    <scope>NUCLEOTIDE SEQUENCE</scope>
    <source>
        <strain evidence="1">CBHHK067</strain>
    </source>
</reference>
<evidence type="ECO:0008006" key="3">
    <source>
        <dbReference type="Google" id="ProtNLM"/>
    </source>
</evidence>
<dbReference type="AlphaFoldDB" id="A0AAD7CRS2"/>
<gene>
    <name evidence="1" type="ORF">B0H17DRAFT_898574</name>
</gene>
<evidence type="ECO:0000313" key="2">
    <source>
        <dbReference type="Proteomes" id="UP001221757"/>
    </source>
</evidence>
<dbReference type="GO" id="GO:0003676">
    <property type="term" value="F:nucleic acid binding"/>
    <property type="evidence" value="ECO:0007669"/>
    <property type="project" value="InterPro"/>
</dbReference>
<dbReference type="Gene3D" id="3.30.420.10">
    <property type="entry name" value="Ribonuclease H-like superfamily/Ribonuclease H"/>
    <property type="match status" value="1"/>
</dbReference>
<dbReference type="SUPFAM" id="SSF53098">
    <property type="entry name" value="Ribonuclease H-like"/>
    <property type="match status" value="1"/>
</dbReference>
<dbReference type="InterPro" id="IPR036397">
    <property type="entry name" value="RNaseH_sf"/>
</dbReference>
<protein>
    <recommendedName>
        <fullName evidence="3">RNase H type-1 domain-containing protein</fullName>
    </recommendedName>
</protein>
<dbReference type="InterPro" id="IPR012337">
    <property type="entry name" value="RNaseH-like_sf"/>
</dbReference>
<proteinExistence type="predicted"/>
<sequence>ETIAAGQTTEEATEALYGLIPTPSGKRVGCYVASICQRAGRIDARAGFGIFWGRNNAHNIGRRISGQQNDARAILMGLLGALSDVPQEHRVDIYTTSKYAIRSLCYRAGANYTRGWDCANGDLLENLAHIIRRRTGQITFYLTEKPDKNESQASARGLALAAIS</sequence>
<name>A0AAD7CRS2_MYCRO</name>
<dbReference type="Proteomes" id="UP001221757">
    <property type="component" value="Unassembled WGS sequence"/>
</dbReference>
<keyword evidence="2" id="KW-1185">Reference proteome</keyword>